<dbReference type="SUPFAM" id="SSF51735">
    <property type="entry name" value="NAD(P)-binding Rossmann-fold domains"/>
    <property type="match status" value="1"/>
</dbReference>
<name>A0A6J8C5D9_MYTCO</name>
<reference evidence="4 5" key="1">
    <citation type="submission" date="2020-06" db="EMBL/GenBank/DDBJ databases">
        <authorList>
            <person name="Li R."/>
            <person name="Bekaert M."/>
        </authorList>
    </citation>
    <scope>NUCLEOTIDE SEQUENCE [LARGE SCALE GENOMIC DNA]</scope>
    <source>
        <strain evidence="5">wild</strain>
    </source>
</reference>
<sequence length="481" mass="54841">MTEHVDLKSNHHEMLENLFFVPEKDHLSKNNLQPAHVKFRVTAAFISDMWISKTTTQAIGNFDPWLFHTRDGHQIITSETTGFLEQSANLNTESTTCFNKSRVDAQRFSRSEEYVTCFPCSASNFICVPDTCILEKKLFTTYRPGMLLEVVMYFAILEAIKENTPLLAFMEQDMSLTVRLLACIFQHFKHKLILHRNVESMKTAMKSGRYQMILLTNNLYNFEEICNMLGGMEAQVYTFSSLMNKPSERNIRHQFPNVSLTQINCEQVLCRETLGNILPKVKKWLLSRQVRSTLREIDIPVYKNGHVISFEKNDKSTDELVAQKIPVARFKHQLFCKHALYIIIGGLTGLGWEILKAISKGGGGILVSISRRSPNDLQRQAIDEVENEYGCKIETIKADISVYSSISEGFAQIKNSFPDHAIKGIFHGAAVVDDALLPDMTEQKFDKVLRPKVIGTWNLHLLSKDLTLDYFVLHSSITSAF</sequence>
<keyword evidence="1" id="KW-0596">Phosphopantetheine</keyword>
<gene>
    <name evidence="4" type="ORF">MCOR_26512</name>
</gene>
<evidence type="ECO:0000259" key="3">
    <source>
        <dbReference type="SMART" id="SM00822"/>
    </source>
</evidence>
<proteinExistence type="predicted"/>
<evidence type="ECO:0000256" key="2">
    <source>
        <dbReference type="ARBA" id="ARBA00022553"/>
    </source>
</evidence>
<dbReference type="Proteomes" id="UP000507470">
    <property type="component" value="Unassembled WGS sequence"/>
</dbReference>
<evidence type="ECO:0000256" key="1">
    <source>
        <dbReference type="ARBA" id="ARBA00022450"/>
    </source>
</evidence>
<dbReference type="OrthoDB" id="329835at2759"/>
<dbReference type="GO" id="GO:0004312">
    <property type="term" value="F:fatty acid synthase activity"/>
    <property type="evidence" value="ECO:0007669"/>
    <property type="project" value="TreeGrafter"/>
</dbReference>
<evidence type="ECO:0000313" key="5">
    <source>
        <dbReference type="Proteomes" id="UP000507470"/>
    </source>
</evidence>
<dbReference type="PANTHER" id="PTHR43775:SF37">
    <property type="entry name" value="SI:DKEY-61P9.11"/>
    <property type="match status" value="1"/>
</dbReference>
<dbReference type="InterPro" id="IPR036291">
    <property type="entry name" value="NAD(P)-bd_dom_sf"/>
</dbReference>
<dbReference type="AlphaFoldDB" id="A0A6J8C5D9"/>
<dbReference type="GO" id="GO:0006633">
    <property type="term" value="P:fatty acid biosynthetic process"/>
    <property type="evidence" value="ECO:0007669"/>
    <property type="project" value="TreeGrafter"/>
</dbReference>
<keyword evidence="2" id="KW-0597">Phosphoprotein</keyword>
<organism evidence="4 5">
    <name type="scientific">Mytilus coruscus</name>
    <name type="common">Sea mussel</name>
    <dbReference type="NCBI Taxonomy" id="42192"/>
    <lineage>
        <taxon>Eukaryota</taxon>
        <taxon>Metazoa</taxon>
        <taxon>Spiralia</taxon>
        <taxon>Lophotrochozoa</taxon>
        <taxon>Mollusca</taxon>
        <taxon>Bivalvia</taxon>
        <taxon>Autobranchia</taxon>
        <taxon>Pteriomorphia</taxon>
        <taxon>Mytilida</taxon>
        <taxon>Mytiloidea</taxon>
        <taxon>Mytilidae</taxon>
        <taxon>Mytilinae</taxon>
        <taxon>Mytilus</taxon>
    </lineage>
</organism>
<dbReference type="PANTHER" id="PTHR43775">
    <property type="entry name" value="FATTY ACID SYNTHASE"/>
    <property type="match status" value="1"/>
</dbReference>
<dbReference type="Pfam" id="PF08659">
    <property type="entry name" value="KR"/>
    <property type="match status" value="1"/>
</dbReference>
<evidence type="ECO:0000313" key="4">
    <source>
        <dbReference type="EMBL" id="CAC5391503.1"/>
    </source>
</evidence>
<dbReference type="EMBL" id="CACVKT020004777">
    <property type="protein sequence ID" value="CAC5391503.1"/>
    <property type="molecule type" value="Genomic_DNA"/>
</dbReference>
<dbReference type="InterPro" id="IPR013968">
    <property type="entry name" value="PKS_KR"/>
</dbReference>
<protein>
    <recommendedName>
        <fullName evidence="3">Ketoreductase domain-containing protein</fullName>
    </recommendedName>
</protein>
<dbReference type="InterPro" id="IPR050091">
    <property type="entry name" value="PKS_NRPS_Biosynth_Enz"/>
</dbReference>
<dbReference type="Gene3D" id="3.40.50.720">
    <property type="entry name" value="NAD(P)-binding Rossmann-like Domain"/>
    <property type="match status" value="1"/>
</dbReference>
<accession>A0A6J8C5D9</accession>
<dbReference type="SMART" id="SM00822">
    <property type="entry name" value="PKS_KR"/>
    <property type="match status" value="1"/>
</dbReference>
<dbReference type="InterPro" id="IPR057326">
    <property type="entry name" value="KR_dom"/>
</dbReference>
<feature type="domain" description="Ketoreductase" evidence="3">
    <location>
        <begin position="339"/>
        <end position="481"/>
    </location>
</feature>
<keyword evidence="5" id="KW-1185">Reference proteome</keyword>